<evidence type="ECO:0000256" key="1">
    <source>
        <dbReference type="SAM" id="Phobius"/>
    </source>
</evidence>
<comment type="caution">
    <text evidence="2">The sequence shown here is derived from an EMBL/GenBank/DDBJ whole genome shotgun (WGS) entry which is preliminary data.</text>
</comment>
<accession>A0A5C5X2D5</accession>
<dbReference type="RefSeq" id="WP_146506696.1">
    <property type="nucleotide sequence ID" value="NZ_SIHI01000001.1"/>
</dbReference>
<dbReference type="EMBL" id="SIHI01000001">
    <property type="protein sequence ID" value="TWT56779.1"/>
    <property type="molecule type" value="Genomic_DNA"/>
</dbReference>
<reference evidence="2 3" key="1">
    <citation type="submission" date="2019-02" db="EMBL/GenBank/DDBJ databases">
        <title>Deep-cultivation of Planctomycetes and their phenomic and genomic characterization uncovers novel biology.</title>
        <authorList>
            <person name="Wiegand S."/>
            <person name="Jogler M."/>
            <person name="Boedeker C."/>
            <person name="Pinto D."/>
            <person name="Vollmers J."/>
            <person name="Rivas-Marin E."/>
            <person name="Kohn T."/>
            <person name="Peeters S.H."/>
            <person name="Heuer A."/>
            <person name="Rast P."/>
            <person name="Oberbeckmann S."/>
            <person name="Bunk B."/>
            <person name="Jeske O."/>
            <person name="Meyerdierks A."/>
            <person name="Storesund J.E."/>
            <person name="Kallscheuer N."/>
            <person name="Luecker S."/>
            <person name="Lage O.M."/>
            <person name="Pohl T."/>
            <person name="Merkel B.J."/>
            <person name="Hornburger P."/>
            <person name="Mueller R.-W."/>
            <person name="Bruemmer F."/>
            <person name="Labrenz M."/>
            <person name="Spormann A.M."/>
            <person name="Op Den Camp H."/>
            <person name="Overmann J."/>
            <person name="Amann R."/>
            <person name="Jetten M.S.M."/>
            <person name="Mascher T."/>
            <person name="Medema M.H."/>
            <person name="Devos D.P."/>
            <person name="Kaster A.-K."/>
            <person name="Ovreas L."/>
            <person name="Rohde M."/>
            <person name="Galperin M.Y."/>
            <person name="Jogler C."/>
        </authorList>
    </citation>
    <scope>NUCLEOTIDE SEQUENCE [LARGE SCALE GENOMIC DNA]</scope>
    <source>
        <strain evidence="2 3">KOR42</strain>
    </source>
</reference>
<proteinExistence type="predicted"/>
<feature type="transmembrane region" description="Helical" evidence="1">
    <location>
        <begin position="41"/>
        <end position="59"/>
    </location>
</feature>
<gene>
    <name evidence="2" type="ORF">KOR42_01340</name>
</gene>
<name>A0A5C5X2D5_9PLAN</name>
<evidence type="ECO:0000313" key="3">
    <source>
        <dbReference type="Proteomes" id="UP000317243"/>
    </source>
</evidence>
<keyword evidence="1" id="KW-0812">Transmembrane</keyword>
<dbReference type="AlphaFoldDB" id="A0A5C5X2D5"/>
<keyword evidence="1" id="KW-0472">Membrane</keyword>
<keyword evidence="3" id="KW-1185">Reference proteome</keyword>
<sequence>MIDNVNATLSETGRQRKQEILSNVIGAANDLRRRRRQRKQASAVIGLAMLCGFGLWMAIPDQQVKQAHHEIPTTPVVTPIEKDPPELVPSHSPVPEVVVNEETAPKRSRVEFEIVETREGVLDRYAIDRTVPSTGRVVFEILDDDALVREIISWKLPWGLASFEGHVMLIPHEEAENL</sequence>
<organism evidence="2 3">
    <name type="scientific">Thalassoglobus neptunius</name>
    <dbReference type="NCBI Taxonomy" id="1938619"/>
    <lineage>
        <taxon>Bacteria</taxon>
        <taxon>Pseudomonadati</taxon>
        <taxon>Planctomycetota</taxon>
        <taxon>Planctomycetia</taxon>
        <taxon>Planctomycetales</taxon>
        <taxon>Planctomycetaceae</taxon>
        <taxon>Thalassoglobus</taxon>
    </lineage>
</organism>
<dbReference type="Proteomes" id="UP000317243">
    <property type="component" value="Unassembled WGS sequence"/>
</dbReference>
<evidence type="ECO:0000313" key="2">
    <source>
        <dbReference type="EMBL" id="TWT56779.1"/>
    </source>
</evidence>
<protein>
    <submittedName>
        <fullName evidence="2">Uncharacterized protein</fullName>
    </submittedName>
</protein>
<keyword evidence="1" id="KW-1133">Transmembrane helix</keyword>